<dbReference type="Proteomes" id="UP001322664">
    <property type="component" value="Chromosome"/>
</dbReference>
<keyword evidence="1" id="KW-0732">Signal</keyword>
<dbReference type="PANTHER" id="PTHR39160:SF6">
    <property type="entry name" value="CELL WALL-BINDING PROTEIN YOCH"/>
    <property type="match status" value="1"/>
</dbReference>
<keyword evidence="4" id="KW-1185">Reference proteome</keyword>
<name>A0ABZ0RXN8_9BACI</name>
<protein>
    <submittedName>
        <fullName evidence="3">3D domain-containing protein</fullName>
    </submittedName>
</protein>
<gene>
    <name evidence="3" type="ORF">R6U77_18180</name>
</gene>
<dbReference type="InterPro" id="IPR010611">
    <property type="entry name" value="3D_dom"/>
</dbReference>
<organism evidence="3 4">
    <name type="scientific">Lysinibacillus louembei</name>
    <dbReference type="NCBI Taxonomy" id="1470088"/>
    <lineage>
        <taxon>Bacteria</taxon>
        <taxon>Bacillati</taxon>
        <taxon>Bacillota</taxon>
        <taxon>Bacilli</taxon>
        <taxon>Bacillales</taxon>
        <taxon>Bacillaceae</taxon>
        <taxon>Lysinibacillus</taxon>
    </lineage>
</organism>
<dbReference type="Pfam" id="PF06725">
    <property type="entry name" value="3D"/>
    <property type="match status" value="1"/>
</dbReference>
<dbReference type="RefSeq" id="WP_319836711.1">
    <property type="nucleotide sequence ID" value="NZ_CP137624.1"/>
</dbReference>
<evidence type="ECO:0000259" key="2">
    <source>
        <dbReference type="Pfam" id="PF06725"/>
    </source>
</evidence>
<dbReference type="CDD" id="cd14667">
    <property type="entry name" value="3D_containing_proteins"/>
    <property type="match status" value="1"/>
</dbReference>
<feature type="domain" description="3D" evidence="2">
    <location>
        <begin position="140"/>
        <end position="201"/>
    </location>
</feature>
<dbReference type="Gene3D" id="2.40.40.10">
    <property type="entry name" value="RlpA-like domain"/>
    <property type="match status" value="1"/>
</dbReference>
<dbReference type="SUPFAM" id="SSF50685">
    <property type="entry name" value="Barwin-like endoglucanases"/>
    <property type="match status" value="1"/>
</dbReference>
<accession>A0ABZ0RXN8</accession>
<evidence type="ECO:0000256" key="1">
    <source>
        <dbReference type="ARBA" id="ARBA00022729"/>
    </source>
</evidence>
<dbReference type="InterPro" id="IPR051933">
    <property type="entry name" value="Resuscitation_pf_RpfB"/>
</dbReference>
<evidence type="ECO:0000313" key="3">
    <source>
        <dbReference type="EMBL" id="WPK11796.1"/>
    </source>
</evidence>
<dbReference type="EMBL" id="CP137624">
    <property type="protein sequence ID" value="WPK11796.1"/>
    <property type="molecule type" value="Genomic_DNA"/>
</dbReference>
<dbReference type="InterPro" id="IPR036908">
    <property type="entry name" value="RlpA-like_sf"/>
</dbReference>
<dbReference type="InterPro" id="IPR059180">
    <property type="entry name" value="3D_YorM"/>
</dbReference>
<proteinExistence type="predicted"/>
<sequence>MNKKIILLIVVSLVWWGWFIINLKATHVTQVSPPLQIINKHEQYINVKNQVKEIHRQRMMEQSKREEYELAKISAIEHTKRRKLQEIASKEAERLKQEQQKSKWMTFNASYYGPDCDGCSGVSAAGVDVRKSVYYDEYRIIAADTNIVPLWTIVEIQTPNETFQAIVLDTGGAIKGYKLDILVSSEAESYRIGRHDVKLRMIGKYE</sequence>
<evidence type="ECO:0000313" key="4">
    <source>
        <dbReference type="Proteomes" id="UP001322664"/>
    </source>
</evidence>
<dbReference type="PANTHER" id="PTHR39160">
    <property type="entry name" value="CELL WALL-BINDING PROTEIN YOCH"/>
    <property type="match status" value="1"/>
</dbReference>
<reference evidence="3 4" key="1">
    <citation type="submission" date="2023-09" db="EMBL/GenBank/DDBJ databases">
        <authorList>
            <person name="Page C.A."/>
            <person name="Perez-Diaz I.M."/>
        </authorList>
    </citation>
    <scope>NUCLEOTIDE SEQUENCE [LARGE SCALE GENOMIC DNA]</scope>
    <source>
        <strain evidence="3 4">Ll15</strain>
    </source>
</reference>